<dbReference type="AlphaFoldDB" id="A0A2T0VCR8"/>
<comment type="caution">
    <text evidence="1">The sequence shown here is derived from an EMBL/GenBank/DDBJ whole genome shotgun (WGS) entry which is preliminary data.</text>
</comment>
<name>A0A2T0VCR8_9MICO</name>
<gene>
    <name evidence="1" type="ORF">B0I08_10585</name>
</gene>
<keyword evidence="2" id="KW-1185">Reference proteome</keyword>
<reference evidence="1 2" key="1">
    <citation type="submission" date="2018-03" db="EMBL/GenBank/DDBJ databases">
        <title>Genomic Encyclopedia of Type Strains, Phase III (KMG-III): the genomes of soil and plant-associated and newly described type strains.</title>
        <authorList>
            <person name="Whitman W."/>
        </authorList>
    </citation>
    <scope>NUCLEOTIDE SEQUENCE [LARGE SCALE GENOMIC DNA]</scope>
    <source>
        <strain evidence="1 2">CGMCC 1.12484</strain>
    </source>
</reference>
<organism evidence="1 2">
    <name type="scientific">Glaciihabitans tibetensis</name>
    <dbReference type="NCBI Taxonomy" id="1266600"/>
    <lineage>
        <taxon>Bacteria</taxon>
        <taxon>Bacillati</taxon>
        <taxon>Actinomycetota</taxon>
        <taxon>Actinomycetes</taxon>
        <taxon>Micrococcales</taxon>
        <taxon>Microbacteriaceae</taxon>
        <taxon>Glaciihabitans</taxon>
    </lineage>
</organism>
<accession>A0A2T0VCR8</accession>
<sequence>MPLAPSPLNPDHGLRTRPSLAEVSDVQRWISRRYGLPLAAAAVDAIVANQREGSAVRHRLRWAFTHDRWALKLSRHGRTEAQSLECVPVNGARVYEWARHVNGQRTPAPVYPGEAWNVDASFSHLITSGPTAGIHWDASVEDGFADWATARYGLRRQEVARLRLTDRRHHGTPHRSIAQIITCEVSPSAQHLHELSLLWLNSKNVIVDKDGDELTVIFTPGCPAAPVVTARGDVPASARSAGSDAALHGS</sequence>
<evidence type="ECO:0000313" key="2">
    <source>
        <dbReference type="Proteomes" id="UP000237983"/>
    </source>
</evidence>
<dbReference type="Proteomes" id="UP000237983">
    <property type="component" value="Unassembled WGS sequence"/>
</dbReference>
<evidence type="ECO:0000313" key="1">
    <source>
        <dbReference type="EMBL" id="PRY67924.1"/>
    </source>
</evidence>
<dbReference type="EMBL" id="PVTL01000005">
    <property type="protein sequence ID" value="PRY67924.1"/>
    <property type="molecule type" value="Genomic_DNA"/>
</dbReference>
<protein>
    <submittedName>
        <fullName evidence="1">Uncharacterized protein</fullName>
    </submittedName>
</protein>
<proteinExistence type="predicted"/>
<dbReference type="RefSeq" id="WP_146134384.1">
    <property type="nucleotide sequence ID" value="NZ_PVTL01000005.1"/>
</dbReference>